<evidence type="ECO:0000259" key="4">
    <source>
        <dbReference type="Pfam" id="PF01345"/>
    </source>
</evidence>
<dbReference type="Gene3D" id="3.40.50.1110">
    <property type="entry name" value="SGNH hydrolase"/>
    <property type="match status" value="1"/>
</dbReference>
<evidence type="ECO:0000259" key="5">
    <source>
        <dbReference type="Pfam" id="PF03629"/>
    </source>
</evidence>
<dbReference type="InterPro" id="IPR051172">
    <property type="entry name" value="Chlamydia_OmcB"/>
</dbReference>
<dbReference type="GO" id="GO:0016788">
    <property type="term" value="F:hydrolase activity, acting on ester bonds"/>
    <property type="evidence" value="ECO:0007669"/>
    <property type="project" value="UniProtKB-ARBA"/>
</dbReference>
<feature type="domain" description="DUF11" evidence="4">
    <location>
        <begin position="511"/>
        <end position="620"/>
    </location>
</feature>
<dbReference type="Pfam" id="PF01345">
    <property type="entry name" value="DUF11"/>
    <property type="match status" value="2"/>
</dbReference>
<dbReference type="KEGG" id="sli:Slin_5454"/>
<keyword evidence="1" id="KW-0378">Hydrolase</keyword>
<evidence type="ECO:0000256" key="3">
    <source>
        <dbReference type="SAM" id="SignalP"/>
    </source>
</evidence>
<dbReference type="SUPFAM" id="SSF52266">
    <property type="entry name" value="SGNH hydrolase"/>
    <property type="match status" value="1"/>
</dbReference>
<dbReference type="InterPro" id="IPR013783">
    <property type="entry name" value="Ig-like_fold"/>
</dbReference>
<feature type="chain" id="PRO_5003035280" evidence="3">
    <location>
        <begin position="21"/>
        <end position="792"/>
    </location>
</feature>
<dbReference type="InterPro" id="IPR005181">
    <property type="entry name" value="SASA"/>
</dbReference>
<sequence length="792" mass="83765">MLKFVKWAVLLIGWPLMAMAQLQISHPMARLVVQRGTDGNGRLYLSGRFTGTVDKVEAQLTPAVAGQGVATAWQTVQTSPTNNLFLGYVTAAGGWYVLTVRTLVGSTVVEQASVQPVGIGEVFITAGQSNSRGLGIGDNDLGTNTDRVNAIDSINHYYPQPPSLPALVSSGDPMPVPRYKALTAARRIFPMAESSWGWGELGDYIVNRFNVPVAFYVAGWDASTIDNWYKTANGIATCNAYYCVGGDWPNLQPYTNLKNVLRYYGAVAGVRAVLWHQGEAEGDIAASSIPNYANLLKAVIAKSRADFNGWSLPWMVARASFNGRITNSDVVAQQQAVIDTPGFNVFQGPLNDTIQNRAANTVDVHFRNASRLSPHPQYYLNKPIPTDMGLSRFARNWNNSLSNSFFQNAQPITPTQFAVTGNVAAYVPPGATIPVSFSTLGTFNAGNQWEVQLLDSLGQYISVLGTGTASPISVTLPNSLPSGRFQLRVVASSPAMPAVPSNLFLLTNKADVSLAMGINQRTPEVNKPVIISLAVRNDGPGLARSVVVRNRLPANLTFVSSSDFTLTGAILTGSGIDVLPGATRTLSFTAKPTLAGMFQNAAEVAQTASVDTDSQPNSGTGDGQDDAAQLDFRTRQVSSAVFTSPNPDQVPLPAVSSSQPTPDPAKADVSIALSVNNRTPAVGDVISYTLTVTNQGGLTATGLSMSAYLPAGQTFVPGDDFILSGGSPVVGVSSLTMGSSRSLLFRARVTAVGRGVCTAQVVTASVPDPDSVPGNGVTNGEDDTAQVDVRVR</sequence>
<dbReference type="STRING" id="504472.Slin_5454"/>
<feature type="domain" description="Sialate O-acetylesterase" evidence="5">
    <location>
        <begin position="262"/>
        <end position="344"/>
    </location>
</feature>
<evidence type="ECO:0000256" key="2">
    <source>
        <dbReference type="SAM" id="MobiDB-lite"/>
    </source>
</evidence>
<feature type="signal peptide" evidence="3">
    <location>
        <begin position="1"/>
        <end position="20"/>
    </location>
</feature>
<name>D2QFV7_SPILD</name>
<dbReference type="Pfam" id="PF03629">
    <property type="entry name" value="SASA"/>
    <property type="match status" value="1"/>
</dbReference>
<dbReference type="AlphaFoldDB" id="D2QFV7"/>
<feature type="region of interest" description="Disordered" evidence="2">
    <location>
        <begin position="606"/>
        <end position="626"/>
    </location>
</feature>
<dbReference type="HOGENOM" id="CLU_343185_0_0_10"/>
<dbReference type="NCBIfam" id="TIGR01451">
    <property type="entry name" value="B_ant_repeat"/>
    <property type="match status" value="2"/>
</dbReference>
<evidence type="ECO:0000313" key="6">
    <source>
        <dbReference type="EMBL" id="ADB41420.1"/>
    </source>
</evidence>
<dbReference type="Gene3D" id="2.60.40.10">
    <property type="entry name" value="Immunoglobulins"/>
    <property type="match status" value="2"/>
</dbReference>
<dbReference type="EMBL" id="CP001769">
    <property type="protein sequence ID" value="ADB41420.1"/>
    <property type="molecule type" value="Genomic_DNA"/>
</dbReference>
<dbReference type="eggNOG" id="COG1572">
    <property type="taxonomic scope" value="Bacteria"/>
</dbReference>
<dbReference type="PANTHER" id="PTHR34819">
    <property type="entry name" value="LARGE CYSTEINE-RICH PERIPLASMIC PROTEIN OMCB"/>
    <property type="match status" value="1"/>
</dbReference>
<feature type="region of interest" description="Disordered" evidence="2">
    <location>
        <begin position="767"/>
        <end position="792"/>
    </location>
</feature>
<keyword evidence="7" id="KW-1185">Reference proteome</keyword>
<feature type="compositionally biased region" description="Polar residues" evidence="2">
    <location>
        <begin position="606"/>
        <end position="619"/>
    </location>
</feature>
<dbReference type="InterPro" id="IPR036514">
    <property type="entry name" value="SGNH_hydro_sf"/>
</dbReference>
<protein>
    <submittedName>
        <fullName evidence="6">Conserved repeat domain protein</fullName>
    </submittedName>
</protein>
<accession>D2QFV7</accession>
<dbReference type="InterPro" id="IPR001434">
    <property type="entry name" value="OmcB-like_DUF11"/>
</dbReference>
<evidence type="ECO:0000256" key="1">
    <source>
        <dbReference type="ARBA" id="ARBA00022801"/>
    </source>
</evidence>
<dbReference type="Proteomes" id="UP000002028">
    <property type="component" value="Chromosome"/>
</dbReference>
<keyword evidence="3" id="KW-0732">Signal</keyword>
<evidence type="ECO:0000313" key="7">
    <source>
        <dbReference type="Proteomes" id="UP000002028"/>
    </source>
</evidence>
<feature type="region of interest" description="Disordered" evidence="2">
    <location>
        <begin position="641"/>
        <end position="665"/>
    </location>
</feature>
<dbReference type="RefSeq" id="WP_012929916.1">
    <property type="nucleotide sequence ID" value="NC_013730.1"/>
</dbReference>
<organism evidence="6 7">
    <name type="scientific">Spirosoma linguale (strain ATCC 33905 / DSM 74 / LMG 10896 / Claus 1)</name>
    <dbReference type="NCBI Taxonomy" id="504472"/>
    <lineage>
        <taxon>Bacteria</taxon>
        <taxon>Pseudomonadati</taxon>
        <taxon>Bacteroidota</taxon>
        <taxon>Cytophagia</taxon>
        <taxon>Cytophagales</taxon>
        <taxon>Cytophagaceae</taxon>
        <taxon>Spirosoma</taxon>
    </lineage>
</organism>
<reference evidence="6 7" key="1">
    <citation type="journal article" date="2010" name="Stand. Genomic Sci.">
        <title>Complete genome sequence of Spirosoma linguale type strain (1).</title>
        <authorList>
            <person name="Lail K."/>
            <person name="Sikorski J."/>
            <person name="Saunders E."/>
            <person name="Lapidus A."/>
            <person name="Glavina Del Rio T."/>
            <person name="Copeland A."/>
            <person name="Tice H."/>
            <person name="Cheng J.-F."/>
            <person name="Lucas S."/>
            <person name="Nolan M."/>
            <person name="Bruce D."/>
            <person name="Goodwin L."/>
            <person name="Pitluck S."/>
            <person name="Ivanova N."/>
            <person name="Mavromatis K."/>
            <person name="Ovchinnikova G."/>
            <person name="Pati A."/>
            <person name="Chen A."/>
            <person name="Palaniappan K."/>
            <person name="Land M."/>
            <person name="Hauser L."/>
            <person name="Chang Y.-J."/>
            <person name="Jeffries C.D."/>
            <person name="Chain P."/>
            <person name="Brettin T."/>
            <person name="Detter J.C."/>
            <person name="Schuetze A."/>
            <person name="Rohde M."/>
            <person name="Tindall B.J."/>
            <person name="Goeker M."/>
            <person name="Bristow J."/>
            <person name="Eisen J.A."/>
            <person name="Markowitz V."/>
            <person name="Hugenholtz P."/>
            <person name="Kyrpides N.C."/>
            <person name="Klenk H.-P."/>
            <person name="Chen F."/>
        </authorList>
    </citation>
    <scope>NUCLEOTIDE SEQUENCE [LARGE SCALE GENOMIC DNA]</scope>
    <source>
        <strain evidence="7">ATCC 33905 / DSM 74 / LMG 10896 / Claus 1</strain>
    </source>
</reference>
<proteinExistence type="predicted"/>
<dbReference type="InterPro" id="IPR047589">
    <property type="entry name" value="DUF11_rpt"/>
</dbReference>
<gene>
    <name evidence="6" type="ordered locus">Slin_5454</name>
</gene>
<feature type="domain" description="DUF11" evidence="4">
    <location>
        <begin position="668"/>
        <end position="771"/>
    </location>
</feature>